<dbReference type="EMBL" id="AUWU02000006">
    <property type="protein sequence ID" value="KAH0572311.1"/>
    <property type="molecule type" value="Genomic_DNA"/>
</dbReference>
<dbReference type="EMBL" id="KI546170">
    <property type="protein sequence ID" value="EST41374.1"/>
    <property type="molecule type" value="Genomic_DNA"/>
</dbReference>
<reference evidence="1 2" key="1">
    <citation type="journal article" date="2014" name="PLoS Genet.">
        <title>The Genome of Spironucleus salmonicida Highlights a Fish Pathogen Adapted to Fluctuating Environments.</title>
        <authorList>
            <person name="Xu F."/>
            <person name="Jerlstrom-Hultqvist J."/>
            <person name="Einarsson E."/>
            <person name="Astvaldsson A."/>
            <person name="Svard S.G."/>
            <person name="Andersson J.O."/>
        </authorList>
    </citation>
    <scope>NUCLEOTIDE SEQUENCE</scope>
    <source>
        <strain evidence="2">ATCC 50377</strain>
    </source>
</reference>
<dbReference type="Proteomes" id="UP000018208">
    <property type="component" value="Unassembled WGS sequence"/>
</dbReference>
<evidence type="ECO:0000313" key="3">
    <source>
        <dbReference type="Proteomes" id="UP000018208"/>
    </source>
</evidence>
<protein>
    <submittedName>
        <fullName evidence="1">Uncharacterized protein</fullName>
    </submittedName>
</protein>
<evidence type="ECO:0000313" key="2">
    <source>
        <dbReference type="EMBL" id="KAH0572311.1"/>
    </source>
</evidence>
<proteinExistence type="predicted"/>
<organism evidence="1">
    <name type="scientific">Spironucleus salmonicida</name>
    <dbReference type="NCBI Taxonomy" id="348837"/>
    <lineage>
        <taxon>Eukaryota</taxon>
        <taxon>Metamonada</taxon>
        <taxon>Diplomonadida</taxon>
        <taxon>Hexamitidae</taxon>
        <taxon>Hexamitinae</taxon>
        <taxon>Spironucleus</taxon>
    </lineage>
</organism>
<accession>V6LL17</accession>
<dbReference type="VEuPathDB" id="GiardiaDB:SS50377_26521"/>
<sequence length="134" mass="15608">MSSFDDELMPQFDERFCSCGSLIRPAAVRFIEDGQHIFRLFDQCVNYESNDEHTRKVRTEHSLLQSAAQQHKLSQFEISALCNNQLLEKIILPCKKCASDQVHVKFLKNMNDMTFLVVCVKCELLSDYKDVWVK</sequence>
<keyword evidence="3" id="KW-1185">Reference proteome</keyword>
<evidence type="ECO:0000313" key="1">
    <source>
        <dbReference type="EMBL" id="EST41374.1"/>
    </source>
</evidence>
<dbReference type="AlphaFoldDB" id="V6LL17"/>
<name>V6LL17_9EUKA</name>
<reference evidence="2" key="2">
    <citation type="submission" date="2020-12" db="EMBL/GenBank/DDBJ databases">
        <title>New Spironucleus salmonicida genome in near-complete chromosomes.</title>
        <authorList>
            <person name="Xu F."/>
            <person name="Kurt Z."/>
            <person name="Jimenez-Gonzalez A."/>
            <person name="Astvaldsson A."/>
            <person name="Andersson J.O."/>
            <person name="Svard S.G."/>
        </authorList>
    </citation>
    <scope>NUCLEOTIDE SEQUENCE</scope>
    <source>
        <strain evidence="2">ATCC 50377</strain>
    </source>
</reference>
<gene>
    <name evidence="1" type="ORF">SS50377_19090</name>
    <name evidence="2" type="ORF">SS50377_26521</name>
</gene>